<sequence>MNQKATTGAGQIEDVVLPDTDALFGLELHRTTDGWSATTTGPHLPNEPLQRVSFLNDGTQNA</sequence>
<comment type="caution">
    <text evidence="2">The sequence shown here is derived from an EMBL/GenBank/DDBJ whole genome shotgun (WGS) entry which is preliminary data.</text>
</comment>
<evidence type="ECO:0000313" key="2">
    <source>
        <dbReference type="EMBL" id="MCF4123681.1"/>
    </source>
</evidence>
<gene>
    <name evidence="2" type="ORF">L1785_22225</name>
</gene>
<evidence type="ECO:0000313" key="3">
    <source>
        <dbReference type="Proteomes" id="UP001165405"/>
    </source>
</evidence>
<proteinExistence type="predicted"/>
<protein>
    <submittedName>
        <fullName evidence="2">Uncharacterized protein</fullName>
    </submittedName>
</protein>
<feature type="region of interest" description="Disordered" evidence="1">
    <location>
        <begin position="33"/>
        <end position="62"/>
    </location>
</feature>
<accession>A0AA41QJ65</accession>
<evidence type="ECO:0000256" key="1">
    <source>
        <dbReference type="SAM" id="MobiDB-lite"/>
    </source>
</evidence>
<dbReference type="EMBL" id="JAKGSG010000068">
    <property type="protein sequence ID" value="MCF4123681.1"/>
    <property type="molecule type" value="Genomic_DNA"/>
</dbReference>
<organism evidence="2 3">
    <name type="scientific">Antribacter soli</name>
    <dbReference type="NCBI Taxonomy" id="2910976"/>
    <lineage>
        <taxon>Bacteria</taxon>
        <taxon>Bacillati</taxon>
        <taxon>Actinomycetota</taxon>
        <taxon>Actinomycetes</taxon>
        <taxon>Micrococcales</taxon>
        <taxon>Promicromonosporaceae</taxon>
        <taxon>Antribacter</taxon>
    </lineage>
</organism>
<dbReference type="Proteomes" id="UP001165405">
    <property type="component" value="Unassembled WGS sequence"/>
</dbReference>
<dbReference type="RefSeq" id="WP_236091429.1">
    <property type="nucleotide sequence ID" value="NZ_JAKGSG010000068.1"/>
</dbReference>
<name>A0AA41QJ65_9MICO</name>
<reference evidence="2" key="1">
    <citation type="submission" date="2022-01" db="EMBL/GenBank/DDBJ databases">
        <title>Antribacter sp. nov., isolated from Guizhou of China.</title>
        <authorList>
            <person name="Chengliang C."/>
            <person name="Ya Z."/>
        </authorList>
    </citation>
    <scope>NUCLEOTIDE SEQUENCE</scope>
    <source>
        <strain evidence="2">KLBMP 9083</strain>
    </source>
</reference>
<keyword evidence="3" id="KW-1185">Reference proteome</keyword>
<dbReference type="AlphaFoldDB" id="A0AA41QJ65"/>